<accession>K5V7T8</accession>
<evidence type="ECO:0000256" key="1">
    <source>
        <dbReference type="SAM" id="MobiDB-lite"/>
    </source>
</evidence>
<protein>
    <submittedName>
        <fullName evidence="2">Uncharacterized protein</fullName>
    </submittedName>
</protein>
<dbReference type="HOGENOM" id="CLU_021108_0_1_1"/>
<organism evidence="2 3">
    <name type="scientific">Phanerochaete carnosa (strain HHB-10118-sp)</name>
    <name type="common">White-rot fungus</name>
    <name type="synonym">Peniophora carnosa</name>
    <dbReference type="NCBI Taxonomy" id="650164"/>
    <lineage>
        <taxon>Eukaryota</taxon>
        <taxon>Fungi</taxon>
        <taxon>Dikarya</taxon>
        <taxon>Basidiomycota</taxon>
        <taxon>Agaricomycotina</taxon>
        <taxon>Agaricomycetes</taxon>
        <taxon>Polyporales</taxon>
        <taxon>Phanerochaetaceae</taxon>
        <taxon>Phanerochaete</taxon>
    </lineage>
</organism>
<name>K5V7T8_PHACS</name>
<proteinExistence type="predicted"/>
<dbReference type="GeneID" id="18920541"/>
<dbReference type="EMBL" id="JH930469">
    <property type="protein sequence ID" value="EKM58806.1"/>
    <property type="molecule type" value="Genomic_DNA"/>
</dbReference>
<dbReference type="KEGG" id="pco:PHACADRAFT_86413"/>
<feature type="region of interest" description="Disordered" evidence="1">
    <location>
        <begin position="228"/>
        <end position="252"/>
    </location>
</feature>
<dbReference type="RefSeq" id="XP_007391398.1">
    <property type="nucleotide sequence ID" value="XM_007391336.1"/>
</dbReference>
<dbReference type="InParanoid" id="K5V7T8"/>
<dbReference type="AlphaFoldDB" id="K5V7T8"/>
<sequence length="328" mass="36317">MFRLHRLPPAPDEIYSSSLATFHEGHALWYPEPHESGEPQIGDVGFIHRGAFIRLFNLDTSAPEKKVTFWPVPFDDIKPLPPHVLQIDRRHRPLVPDHYCSHGMESKEIHASVDATAGASMSLALTAAYKCKSTQSAVLALKSEAHAETLFENQVLENYIVRNHDTWYTYATGVLGHRLKQENLVVICGWVKTEADWAAAAFSNISSSSHVSVEGNAGGVAGMELGGSHSKSVTGPRMQRQGRHYLPDASHPCPVEPTRDQCMFVKRYGVRKRLWIFKKIVASADYHQLLDMDDGRSGSGGKGAIAQEEDNLIGANVLELESEVRLSL</sequence>
<dbReference type="OrthoDB" id="3222453at2759"/>
<dbReference type="Proteomes" id="UP000008370">
    <property type="component" value="Unassembled WGS sequence"/>
</dbReference>
<evidence type="ECO:0000313" key="3">
    <source>
        <dbReference type="Proteomes" id="UP000008370"/>
    </source>
</evidence>
<keyword evidence="3" id="KW-1185">Reference proteome</keyword>
<gene>
    <name evidence="2" type="ORF">PHACADRAFT_86413</name>
</gene>
<evidence type="ECO:0000313" key="2">
    <source>
        <dbReference type="EMBL" id="EKM58806.1"/>
    </source>
</evidence>
<reference evidence="2 3" key="1">
    <citation type="journal article" date="2012" name="BMC Genomics">
        <title>Comparative genomics of the white-rot fungi, Phanerochaete carnosa and P. chrysosporium, to elucidate the genetic basis of the distinct wood types they colonize.</title>
        <authorList>
            <person name="Suzuki H."/>
            <person name="MacDonald J."/>
            <person name="Syed K."/>
            <person name="Salamov A."/>
            <person name="Hori C."/>
            <person name="Aerts A."/>
            <person name="Henrissat B."/>
            <person name="Wiebenga A."/>
            <person name="vanKuyk P.A."/>
            <person name="Barry K."/>
            <person name="Lindquist E."/>
            <person name="LaButti K."/>
            <person name="Lapidus A."/>
            <person name="Lucas S."/>
            <person name="Coutinho P."/>
            <person name="Gong Y."/>
            <person name="Samejima M."/>
            <person name="Mahadevan R."/>
            <person name="Abou-Zaid M."/>
            <person name="de Vries R.P."/>
            <person name="Igarashi K."/>
            <person name="Yadav J.S."/>
            <person name="Grigoriev I.V."/>
            <person name="Master E.R."/>
        </authorList>
    </citation>
    <scope>NUCLEOTIDE SEQUENCE [LARGE SCALE GENOMIC DNA]</scope>
    <source>
        <strain evidence="2 3">HHB-10118-sp</strain>
    </source>
</reference>